<comment type="caution">
    <text evidence="7">The sequence shown here is derived from an EMBL/GenBank/DDBJ whole genome shotgun (WGS) entry which is preliminary data.</text>
</comment>
<dbReference type="Pfam" id="PF03198">
    <property type="entry name" value="Glyco_hydro_72"/>
    <property type="match status" value="1"/>
</dbReference>
<gene>
    <name evidence="7" type="ORF">TASIC1_0001079500</name>
</gene>
<name>A0A6V8QQA1_TRIAP</name>
<dbReference type="GO" id="GO:0098552">
    <property type="term" value="C:side of membrane"/>
    <property type="evidence" value="ECO:0007669"/>
    <property type="project" value="UniProtKB-KW"/>
</dbReference>
<dbReference type="OrthoDB" id="421038at2759"/>
<evidence type="ECO:0000313" key="7">
    <source>
        <dbReference type="EMBL" id="GFP52643.1"/>
    </source>
</evidence>
<evidence type="ECO:0000256" key="2">
    <source>
        <dbReference type="ARBA" id="ARBA00007528"/>
    </source>
</evidence>
<keyword evidence="5" id="KW-0336">GPI-anchor</keyword>
<evidence type="ECO:0000313" key="8">
    <source>
        <dbReference type="Proteomes" id="UP000517252"/>
    </source>
</evidence>
<keyword evidence="5" id="KW-0472">Membrane</keyword>
<dbReference type="GO" id="GO:0071970">
    <property type="term" value="P:fungal-type cell wall (1-&gt;3)-beta-D-glucan biosynthetic process"/>
    <property type="evidence" value="ECO:0007669"/>
    <property type="project" value="TreeGrafter"/>
</dbReference>
<keyword evidence="3" id="KW-0732">Signal</keyword>
<evidence type="ECO:0000256" key="3">
    <source>
        <dbReference type="ARBA" id="ARBA00022729"/>
    </source>
</evidence>
<dbReference type="AlphaFoldDB" id="A0A6V8QQA1"/>
<evidence type="ECO:0000256" key="5">
    <source>
        <dbReference type="RuleBase" id="RU361209"/>
    </source>
</evidence>
<sequence>MLVSGSPLHLDAGMQAALVALAATTVGAVKPLTIKGTDFVDADGNKFQLVGVAYQPGGSSGYDPKSGKDPLSDADTCLRDAALLQVMGVNAIRVYNLDPNLNHDQCASIFNAAGMYMVLDVNSPLVGESITSFEPWTSYYEAYSNRTFAIAEAFSNYPNTLLYFSGNEVINDIPSAQFVPPYLRAVTRDLKNYIKKNIKRQIPVGYSAADVRDVLWDTWNYLQCSEPNDDGDMSRADVFALNSYSWCGPDATYKSSSYDVLTNNFQDTSVPVFFSEYGCNTPMPRYWNETQAIYGPDMTPVFSGGFVYEYTEEDNHYGLVNISGDTLNIMGDYNRLKSQLAKIDWKSVQSQKASGKAPTPPKCTSSLIKEKGFDSNFTLPVPPPGVQKLIDNGISPKPSGSIVKISNYNVKMSVKDSEGNTVTGLKVVPLSDDESNWSGKNSADTGSNSTTVSSTKPNTSDAPKSDDKDSAAAWAHPASWALALPLVAMLFI</sequence>
<comment type="function">
    <text evidence="5">Splits internally a 1,3-beta-glucan molecule and transfers the newly generated reducing end (the donor) to the non-reducing end of another 1,3-beta-glucan molecule (the acceptor) forming a 1,3-beta linkage, resulting in the elongation of 1,3-beta-glucan chains in the cell wall.</text>
</comment>
<comment type="subcellular location">
    <subcellularLocation>
        <location evidence="1 5">Cell membrane</location>
        <topology evidence="1 5">Lipid-anchor</topology>
        <topology evidence="1 5">GPI-anchor</topology>
    </subcellularLocation>
</comment>
<proteinExistence type="inferred from homology"/>
<dbReference type="GO" id="GO:0042124">
    <property type="term" value="F:1,3-beta-glucanosyltransferase activity"/>
    <property type="evidence" value="ECO:0007669"/>
    <property type="project" value="TreeGrafter"/>
</dbReference>
<keyword evidence="5" id="KW-0449">Lipoprotein</keyword>
<dbReference type="GO" id="GO:0005886">
    <property type="term" value="C:plasma membrane"/>
    <property type="evidence" value="ECO:0007669"/>
    <property type="project" value="UniProtKB-SubCell"/>
</dbReference>
<accession>A0A6V8QQA1</accession>
<dbReference type="GO" id="GO:0031505">
    <property type="term" value="P:fungal-type cell wall organization"/>
    <property type="evidence" value="ECO:0007669"/>
    <property type="project" value="TreeGrafter"/>
</dbReference>
<dbReference type="InterPro" id="IPR004886">
    <property type="entry name" value="Glucanosyltransferase"/>
</dbReference>
<dbReference type="EC" id="2.4.1.-" evidence="5"/>
<evidence type="ECO:0000256" key="4">
    <source>
        <dbReference type="ARBA" id="ARBA00023180"/>
    </source>
</evidence>
<dbReference type="InterPro" id="IPR017853">
    <property type="entry name" value="GH"/>
</dbReference>
<evidence type="ECO:0000256" key="6">
    <source>
        <dbReference type="SAM" id="MobiDB-lite"/>
    </source>
</evidence>
<dbReference type="Gene3D" id="3.20.20.80">
    <property type="entry name" value="Glycosidases"/>
    <property type="match status" value="1"/>
</dbReference>
<feature type="compositionally biased region" description="Polar residues" evidence="6">
    <location>
        <begin position="436"/>
        <end position="459"/>
    </location>
</feature>
<protein>
    <recommendedName>
        <fullName evidence="5">1,3-beta-glucanosyltransferase</fullName>
        <ecNumber evidence="5">2.4.1.-</ecNumber>
    </recommendedName>
</protein>
<dbReference type="PANTHER" id="PTHR31468">
    <property type="entry name" value="1,3-BETA-GLUCANOSYLTRANSFERASE GAS1"/>
    <property type="match status" value="1"/>
</dbReference>
<dbReference type="EMBL" id="BLZH01000001">
    <property type="protein sequence ID" value="GFP52643.1"/>
    <property type="molecule type" value="Genomic_DNA"/>
</dbReference>
<keyword evidence="5 7" id="KW-0808">Transferase</keyword>
<dbReference type="PANTHER" id="PTHR31468:SF4">
    <property type="entry name" value="1,3-BETA-GLUCANOSYLTRANSFERASE GAS3-RELATED"/>
    <property type="match status" value="1"/>
</dbReference>
<dbReference type="SUPFAM" id="SSF51445">
    <property type="entry name" value="(Trans)glycosidases"/>
    <property type="match status" value="1"/>
</dbReference>
<dbReference type="Proteomes" id="UP000517252">
    <property type="component" value="Unassembled WGS sequence"/>
</dbReference>
<evidence type="ECO:0000256" key="1">
    <source>
        <dbReference type="ARBA" id="ARBA00004609"/>
    </source>
</evidence>
<keyword evidence="4" id="KW-0325">Glycoprotein</keyword>
<comment type="similarity">
    <text evidence="2 5">Belongs to the glycosyl hydrolase 72 family.</text>
</comment>
<organism evidence="7 8">
    <name type="scientific">Trichoderma asperellum</name>
    <name type="common">Filamentous fungus</name>
    <dbReference type="NCBI Taxonomy" id="101201"/>
    <lineage>
        <taxon>Eukaryota</taxon>
        <taxon>Fungi</taxon>
        <taxon>Dikarya</taxon>
        <taxon>Ascomycota</taxon>
        <taxon>Pezizomycotina</taxon>
        <taxon>Sordariomycetes</taxon>
        <taxon>Hypocreomycetidae</taxon>
        <taxon>Hypocreales</taxon>
        <taxon>Hypocreaceae</taxon>
        <taxon>Trichoderma</taxon>
    </lineage>
</organism>
<feature type="region of interest" description="Disordered" evidence="6">
    <location>
        <begin position="430"/>
        <end position="470"/>
    </location>
</feature>
<reference evidence="7 8" key="1">
    <citation type="submission" date="2020-07" db="EMBL/GenBank/DDBJ databases">
        <title>Trichoderma asperellum IC-1 whole genome shotgun sequence.</title>
        <authorList>
            <person name="Kanamasa S."/>
            <person name="Takahashi H."/>
        </authorList>
    </citation>
    <scope>NUCLEOTIDE SEQUENCE [LARGE SCALE GENOMIC DNA]</scope>
    <source>
        <strain evidence="7 8">IC-1</strain>
    </source>
</reference>